<accession>A0A645ET91</accession>
<dbReference type="EMBL" id="VSSQ01049669">
    <property type="protein sequence ID" value="MPN03743.1"/>
    <property type="molecule type" value="Genomic_DNA"/>
</dbReference>
<sequence>MIRGVAVVINGELKPIMRDFLQGDGHRRKASVLDLLTVREELIPGVVRARNGNAGRFENLGVDIHALPVTIDRHAVDLAVHCGGNEHLVLHVARIVGICRTDLVEGDDLAGGDDRVGVVAIEIEEYIGFRAGFKVRHDLGFPLLIGCGGSIHHGVARRGFIAGERSFVIGAVAVVSTVRGDDRQANGFRCRGRFGCRRSGFGRGRLFRGRGCGRLACRKSG</sequence>
<organism evidence="1">
    <name type="scientific">bioreactor metagenome</name>
    <dbReference type="NCBI Taxonomy" id="1076179"/>
    <lineage>
        <taxon>unclassified sequences</taxon>
        <taxon>metagenomes</taxon>
        <taxon>ecological metagenomes</taxon>
    </lineage>
</organism>
<reference evidence="1" key="1">
    <citation type="submission" date="2019-08" db="EMBL/GenBank/DDBJ databases">
        <authorList>
            <person name="Kucharzyk K."/>
            <person name="Murdoch R.W."/>
            <person name="Higgins S."/>
            <person name="Loffler F."/>
        </authorList>
    </citation>
    <scope>NUCLEOTIDE SEQUENCE</scope>
</reference>
<evidence type="ECO:0000313" key="1">
    <source>
        <dbReference type="EMBL" id="MPN03743.1"/>
    </source>
</evidence>
<proteinExistence type="predicted"/>
<dbReference type="AlphaFoldDB" id="A0A645ET91"/>
<gene>
    <name evidence="1" type="ORF">SDC9_150975</name>
</gene>
<protein>
    <submittedName>
        <fullName evidence="1">Uncharacterized protein</fullName>
    </submittedName>
</protein>
<comment type="caution">
    <text evidence="1">The sequence shown here is derived from an EMBL/GenBank/DDBJ whole genome shotgun (WGS) entry which is preliminary data.</text>
</comment>
<name>A0A645ET91_9ZZZZ</name>